<comment type="caution">
    <text evidence="1">The sequence shown here is derived from an EMBL/GenBank/DDBJ whole genome shotgun (WGS) entry which is preliminary data.</text>
</comment>
<reference evidence="1 2" key="1">
    <citation type="submission" date="2017-10" db="EMBL/GenBank/DDBJ databases">
        <title>Draft genome sequence of cellulolytic Actinomyces sp CtC72 isolated from cattle rumen fluid.</title>
        <authorList>
            <person name="Joshi A.J."/>
            <person name="Vasudevan G."/>
            <person name="Lanjekar V.B."/>
            <person name="Hivarkar S."/>
            <person name="Engineer A."/>
            <person name="Pore S.D."/>
            <person name="Dhakephalkar P.K."/>
            <person name="Dagar S."/>
        </authorList>
    </citation>
    <scope>NUCLEOTIDE SEQUENCE [LARGE SCALE GENOMIC DNA]</scope>
    <source>
        <strain evidence="2">CtC72</strain>
    </source>
</reference>
<protein>
    <submittedName>
        <fullName evidence="1">Uncharacterized protein</fullName>
    </submittedName>
</protein>
<proteinExistence type="predicted"/>
<name>A0ABX4ME38_9ACTO</name>
<dbReference type="RefSeq" id="WP_086614340.1">
    <property type="nucleotide sequence ID" value="NZ_MTPX02000051.1"/>
</dbReference>
<keyword evidence="2" id="KW-1185">Reference proteome</keyword>
<organism evidence="1 2">
    <name type="scientific">Actinomyces ruminis</name>
    <dbReference type="NCBI Taxonomy" id="1937003"/>
    <lineage>
        <taxon>Bacteria</taxon>
        <taxon>Bacillati</taxon>
        <taxon>Actinomycetota</taxon>
        <taxon>Actinomycetes</taxon>
        <taxon>Actinomycetales</taxon>
        <taxon>Actinomycetaceae</taxon>
        <taxon>Actinomyces</taxon>
    </lineage>
</organism>
<dbReference type="Proteomes" id="UP000194577">
    <property type="component" value="Unassembled WGS sequence"/>
</dbReference>
<accession>A0ABX4ME38</accession>
<sequence>MNTEQAGGSRSGASATFNVLWPGGAATAAGVRATVLETAGLLRRLGIDVRLRMPAPGMPQAEASHRWADTVLLVDDAHDPAALWAQVHAVAAVAPHVVVYVTGRGSGLARESLSRRRRRL</sequence>
<gene>
    <name evidence="1" type="ORF">BW737_010355</name>
</gene>
<evidence type="ECO:0000313" key="1">
    <source>
        <dbReference type="EMBL" id="PHP52329.1"/>
    </source>
</evidence>
<dbReference type="EMBL" id="MTPX02000051">
    <property type="protein sequence ID" value="PHP52329.1"/>
    <property type="molecule type" value="Genomic_DNA"/>
</dbReference>
<evidence type="ECO:0000313" key="2">
    <source>
        <dbReference type="Proteomes" id="UP000194577"/>
    </source>
</evidence>